<dbReference type="KEGG" id="ecor:SAMEA4412678_0669"/>
<evidence type="ECO:0000313" key="7">
    <source>
        <dbReference type="Proteomes" id="UP000215465"/>
    </source>
</evidence>
<dbReference type="NCBIfam" id="TIGR04430">
    <property type="entry name" value="OM_asym_MlaD"/>
    <property type="match status" value="1"/>
</dbReference>
<reference evidence="4 7" key="3">
    <citation type="submission" date="2017-06" db="EMBL/GenBank/DDBJ databases">
        <authorList>
            <consortium name="Pathogen Informatics"/>
        </authorList>
    </citation>
    <scope>NUCLEOTIDE SEQUENCE [LARGE SCALE GENOMIC DNA]</scope>
    <source>
        <strain evidence="4 7">NCTC10596</strain>
    </source>
</reference>
<name>A0A1A9RCD9_EIKCO</name>
<dbReference type="Proteomes" id="UP000215465">
    <property type="component" value="Chromosome 1"/>
</dbReference>
<evidence type="ECO:0000313" key="6">
    <source>
        <dbReference type="Proteomes" id="UP000078003"/>
    </source>
</evidence>
<dbReference type="STRING" id="539.A7P85_08155"/>
<dbReference type="Proteomes" id="UP000077589">
    <property type="component" value="Unassembled WGS sequence"/>
</dbReference>
<dbReference type="Pfam" id="PF02470">
    <property type="entry name" value="MlaD"/>
    <property type="match status" value="1"/>
</dbReference>
<reference evidence="5 6" key="1">
    <citation type="submission" date="2016-05" db="EMBL/GenBank/DDBJ databases">
        <title>Draft genome of Corynebacterium afermentans subsp. afermentans LCDC 88199T.</title>
        <authorList>
            <person name="Bernier A.-M."/>
            <person name="Bernard K."/>
        </authorList>
    </citation>
    <scope>NUCLEOTIDE SEQUENCE [LARGE SCALE GENOMIC DNA]</scope>
    <source>
        <strain evidence="6">NML01-0328</strain>
        <strain evidence="5">NML04-0072</strain>
    </source>
</reference>
<dbReference type="InterPro" id="IPR030970">
    <property type="entry name" value="ABC_MlaD"/>
</dbReference>
<dbReference type="GO" id="GO:0005543">
    <property type="term" value="F:phospholipid binding"/>
    <property type="evidence" value="ECO:0007669"/>
    <property type="project" value="TreeGrafter"/>
</dbReference>
<dbReference type="EMBL" id="LXSF01000010">
    <property type="protein sequence ID" value="OAM15787.1"/>
    <property type="molecule type" value="Genomic_DNA"/>
</dbReference>
<dbReference type="EMBL" id="LXSG01000044">
    <property type="protein sequence ID" value="OAM15895.1"/>
    <property type="molecule type" value="Genomic_DNA"/>
</dbReference>
<dbReference type="PANTHER" id="PTHR33371:SF4">
    <property type="entry name" value="INTERMEMBRANE PHOSPHOLIPID TRANSPORT SYSTEM BINDING PROTEIN MLAD"/>
    <property type="match status" value="1"/>
</dbReference>
<evidence type="ECO:0000313" key="3">
    <source>
        <dbReference type="EMBL" id="OAM15895.1"/>
    </source>
</evidence>
<evidence type="ECO:0000313" key="5">
    <source>
        <dbReference type="Proteomes" id="UP000077589"/>
    </source>
</evidence>
<protein>
    <submittedName>
        <fullName evidence="3">Outer membrane lipid asymmetry maintenance protein MlaD</fullName>
    </submittedName>
    <submittedName>
        <fullName evidence="4">Probable phospholipid ABC transporter-binding protein mlaD</fullName>
    </submittedName>
</protein>
<dbReference type="GeneID" id="60769565"/>
<accession>A0A1A9RCD9</accession>
<dbReference type="GO" id="GO:0005548">
    <property type="term" value="F:phospholipid transporter activity"/>
    <property type="evidence" value="ECO:0007669"/>
    <property type="project" value="TreeGrafter"/>
</dbReference>
<dbReference type="InterPro" id="IPR052336">
    <property type="entry name" value="MlaD_Phospholipid_Transporter"/>
</dbReference>
<dbReference type="RefSeq" id="WP_003823428.1">
    <property type="nucleotide sequence ID" value="NZ_CP082861.1"/>
</dbReference>
<evidence type="ECO:0000313" key="2">
    <source>
        <dbReference type="EMBL" id="OAM15787.1"/>
    </source>
</evidence>
<dbReference type="PANTHER" id="PTHR33371">
    <property type="entry name" value="INTERMEMBRANE PHOSPHOLIPID TRANSPORT SYSTEM BINDING PROTEIN MLAD-RELATED"/>
    <property type="match status" value="1"/>
</dbReference>
<organism evidence="3 5">
    <name type="scientific">Eikenella corrodens</name>
    <dbReference type="NCBI Taxonomy" id="539"/>
    <lineage>
        <taxon>Bacteria</taxon>
        <taxon>Pseudomonadati</taxon>
        <taxon>Pseudomonadota</taxon>
        <taxon>Betaproteobacteria</taxon>
        <taxon>Neisseriales</taxon>
        <taxon>Neisseriaceae</taxon>
        <taxon>Eikenella</taxon>
    </lineage>
</organism>
<evidence type="ECO:0000313" key="4">
    <source>
        <dbReference type="EMBL" id="SNW07574.1"/>
    </source>
</evidence>
<gene>
    <name evidence="4" type="primary">mlaD</name>
    <name evidence="2" type="ORF">A7P85_08155</name>
    <name evidence="3" type="ORF">A7P90_11415</name>
    <name evidence="4" type="ORF">SAMEA4412678_00669</name>
</gene>
<dbReference type="AlphaFoldDB" id="A0A1A9RCD9"/>
<evidence type="ECO:0000259" key="1">
    <source>
        <dbReference type="Pfam" id="PF02470"/>
    </source>
</evidence>
<feature type="domain" description="Mce/MlaD" evidence="1">
    <location>
        <begin position="39"/>
        <end position="116"/>
    </location>
</feature>
<sequence length="156" mass="16606">MKRSTLELWVGVFVALGIAAVVFLSLRVAGGQTVSRQSSYTVSASFTDIGGLKVKAPVKASGVVVGRVSSIQLDPKTYRANVSLNIDSQYRFSTDVSAEILTSGLLGEQYIGLQQGAEETELKNGDTIEITSSALVLEQLIGKFMTNTVEKNGSTQ</sequence>
<proteinExistence type="predicted"/>
<dbReference type="OrthoDB" id="9788420at2"/>
<reference evidence="3" key="2">
    <citation type="submission" date="2016-05" db="EMBL/GenBank/DDBJ databases">
        <authorList>
            <person name="Lavstsen T."/>
            <person name="Jespersen J.S."/>
        </authorList>
    </citation>
    <scope>NUCLEOTIDE SEQUENCE</scope>
    <source>
        <strain evidence="2">NML01-0328</strain>
        <strain evidence="3">NML04-0072</strain>
    </source>
</reference>
<dbReference type="InterPro" id="IPR003399">
    <property type="entry name" value="Mce/MlaD"/>
</dbReference>
<dbReference type="Proteomes" id="UP000078003">
    <property type="component" value="Unassembled WGS sequence"/>
</dbReference>
<dbReference type="EMBL" id="LT906482">
    <property type="protein sequence ID" value="SNW07574.1"/>
    <property type="molecule type" value="Genomic_DNA"/>
</dbReference>